<feature type="domain" description="AB hydrolase-1" evidence="2">
    <location>
        <begin position="12"/>
        <end position="238"/>
    </location>
</feature>
<dbReference type="SUPFAM" id="SSF53474">
    <property type="entry name" value="alpha/beta-Hydrolases"/>
    <property type="match status" value="1"/>
</dbReference>
<proteinExistence type="predicted"/>
<keyword evidence="4" id="KW-1185">Reference proteome</keyword>
<organism evidence="3 4">
    <name type="scientific">Allopusillimonas soli</name>
    <dbReference type="NCBI Taxonomy" id="659016"/>
    <lineage>
        <taxon>Bacteria</taxon>
        <taxon>Pseudomonadati</taxon>
        <taxon>Pseudomonadota</taxon>
        <taxon>Betaproteobacteria</taxon>
        <taxon>Burkholderiales</taxon>
        <taxon>Alcaligenaceae</taxon>
        <taxon>Allopusillimonas</taxon>
    </lineage>
</organism>
<dbReference type="GO" id="GO:0016787">
    <property type="term" value="F:hydrolase activity"/>
    <property type="evidence" value="ECO:0007669"/>
    <property type="project" value="UniProtKB-KW"/>
</dbReference>
<evidence type="ECO:0000256" key="1">
    <source>
        <dbReference type="SAM" id="SignalP"/>
    </source>
</evidence>
<dbReference type="Proteomes" id="UP000580517">
    <property type="component" value="Unassembled WGS sequence"/>
</dbReference>
<keyword evidence="1" id="KW-0732">Signal</keyword>
<feature type="signal peptide" evidence="1">
    <location>
        <begin position="1"/>
        <end position="27"/>
    </location>
</feature>
<gene>
    <name evidence="3" type="ORF">H0A68_14685</name>
</gene>
<evidence type="ECO:0000313" key="3">
    <source>
        <dbReference type="EMBL" id="NYT38132.1"/>
    </source>
</evidence>
<dbReference type="PRINTS" id="PR00111">
    <property type="entry name" value="ABHYDROLASE"/>
</dbReference>
<dbReference type="OrthoDB" id="9780765at2"/>
<name>A0A853FEN2_9BURK</name>
<dbReference type="PANTHER" id="PTHR43798">
    <property type="entry name" value="MONOACYLGLYCEROL LIPASE"/>
    <property type="match status" value="1"/>
</dbReference>
<dbReference type="RefSeq" id="WP_129970062.1">
    <property type="nucleotide sequence ID" value="NZ_JACCEW010000004.1"/>
</dbReference>
<dbReference type="Pfam" id="PF00561">
    <property type="entry name" value="Abhydrolase_1"/>
    <property type="match status" value="1"/>
</dbReference>
<evidence type="ECO:0000313" key="4">
    <source>
        <dbReference type="Proteomes" id="UP000580517"/>
    </source>
</evidence>
<feature type="chain" id="PRO_5032787020" evidence="1">
    <location>
        <begin position="28"/>
        <end position="256"/>
    </location>
</feature>
<sequence>MHHRRIGAGRGPALFLLHGFASSGAFFADMAGRLSHHYDVIMPDWPGFGASSIQAPLASIGDFAKAALCLADQLQIQRFFVLGHSMSGFVVQQLLLEHADRLHGAILYGAGLKVHAARRFESLEETLRRLESLAPAELARDTIRHWLAQPEANTDLFDACLRAAQGMTRQAAVHAVRAFAQADYTGCLDQVETPALIILGEAERSHPPSSALELQRALPHSHLAILPFSGHAAHLEQPVLFERALLAFLQAGQSLP</sequence>
<protein>
    <submittedName>
        <fullName evidence="3">Alpha/beta fold hydrolase</fullName>
    </submittedName>
</protein>
<accession>A0A853FEN2</accession>
<dbReference type="InterPro" id="IPR000073">
    <property type="entry name" value="AB_hydrolase_1"/>
</dbReference>
<comment type="caution">
    <text evidence="3">The sequence shown here is derived from an EMBL/GenBank/DDBJ whole genome shotgun (WGS) entry which is preliminary data.</text>
</comment>
<dbReference type="Gene3D" id="3.40.50.1820">
    <property type="entry name" value="alpha/beta hydrolase"/>
    <property type="match status" value="1"/>
</dbReference>
<dbReference type="InterPro" id="IPR050266">
    <property type="entry name" value="AB_hydrolase_sf"/>
</dbReference>
<keyword evidence="3" id="KW-0378">Hydrolase</keyword>
<dbReference type="AlphaFoldDB" id="A0A853FEN2"/>
<dbReference type="EMBL" id="JACCEW010000004">
    <property type="protein sequence ID" value="NYT38132.1"/>
    <property type="molecule type" value="Genomic_DNA"/>
</dbReference>
<reference evidence="3 4" key="1">
    <citation type="submission" date="2020-07" db="EMBL/GenBank/DDBJ databases">
        <title>Taxonomic revisions and descriptions of new bacterial species based on genomic comparisons in the high-G+C-content subgroup of the family Alcaligenaceae.</title>
        <authorList>
            <person name="Szabo A."/>
            <person name="Felfoldi T."/>
        </authorList>
    </citation>
    <scope>NUCLEOTIDE SEQUENCE [LARGE SCALE GENOMIC DNA]</scope>
    <source>
        <strain evidence="3 4">DSM 25264</strain>
    </source>
</reference>
<dbReference type="InterPro" id="IPR029058">
    <property type="entry name" value="AB_hydrolase_fold"/>
</dbReference>
<evidence type="ECO:0000259" key="2">
    <source>
        <dbReference type="Pfam" id="PF00561"/>
    </source>
</evidence>